<dbReference type="Proteomes" id="UP000235786">
    <property type="component" value="Unassembled WGS sequence"/>
</dbReference>
<evidence type="ECO:0000313" key="2">
    <source>
        <dbReference type="Proteomes" id="UP000235786"/>
    </source>
</evidence>
<evidence type="ECO:0000313" key="1">
    <source>
        <dbReference type="EMBL" id="PMD39024.1"/>
    </source>
</evidence>
<name>A0A2J6RKH4_HYAVF</name>
<accession>A0A2J6RKH4</accession>
<gene>
    <name evidence="1" type="ORF">L207DRAFT_50335</name>
</gene>
<organism evidence="1 2">
    <name type="scientific">Hyaloscypha variabilis (strain UAMH 11265 / GT02V1 / F)</name>
    <name type="common">Meliniomyces variabilis</name>
    <dbReference type="NCBI Taxonomy" id="1149755"/>
    <lineage>
        <taxon>Eukaryota</taxon>
        <taxon>Fungi</taxon>
        <taxon>Dikarya</taxon>
        <taxon>Ascomycota</taxon>
        <taxon>Pezizomycotina</taxon>
        <taxon>Leotiomycetes</taxon>
        <taxon>Helotiales</taxon>
        <taxon>Hyaloscyphaceae</taxon>
        <taxon>Hyaloscypha</taxon>
        <taxon>Hyaloscypha variabilis</taxon>
    </lineage>
</organism>
<proteinExistence type="predicted"/>
<protein>
    <submittedName>
        <fullName evidence="1">Uncharacterized protein</fullName>
    </submittedName>
</protein>
<dbReference type="AlphaFoldDB" id="A0A2J6RKH4"/>
<keyword evidence="2" id="KW-1185">Reference proteome</keyword>
<sequence length="167" mass="19448">MLKPIFHRAAAVRVQLYNGVRCTHDSLGLIQVVRRVARLTIQEIRIGVFVVFREVDVHACTWAMTMFSLHLVQVTRFYPRDTGISGIIYLRVDYSTLVAEKLAKVLNLRKLGIPWKRLRRTLSKLQNKQSLGSRNDHYPPGPHQPPPHQCLSLWYLLYHPRHSVRFS</sequence>
<reference evidence="1 2" key="1">
    <citation type="submission" date="2016-04" db="EMBL/GenBank/DDBJ databases">
        <title>A degradative enzymes factory behind the ericoid mycorrhizal symbiosis.</title>
        <authorList>
            <consortium name="DOE Joint Genome Institute"/>
            <person name="Martino E."/>
            <person name="Morin E."/>
            <person name="Grelet G."/>
            <person name="Kuo A."/>
            <person name="Kohler A."/>
            <person name="Daghino S."/>
            <person name="Barry K."/>
            <person name="Choi C."/>
            <person name="Cichocki N."/>
            <person name="Clum A."/>
            <person name="Copeland A."/>
            <person name="Hainaut M."/>
            <person name="Haridas S."/>
            <person name="Labutti K."/>
            <person name="Lindquist E."/>
            <person name="Lipzen A."/>
            <person name="Khouja H.-R."/>
            <person name="Murat C."/>
            <person name="Ohm R."/>
            <person name="Olson A."/>
            <person name="Spatafora J."/>
            <person name="Veneault-Fourrey C."/>
            <person name="Henrissat B."/>
            <person name="Grigoriev I."/>
            <person name="Martin F."/>
            <person name="Perotto S."/>
        </authorList>
    </citation>
    <scope>NUCLEOTIDE SEQUENCE [LARGE SCALE GENOMIC DNA]</scope>
    <source>
        <strain evidence="1 2">F</strain>
    </source>
</reference>
<dbReference type="EMBL" id="KZ613947">
    <property type="protein sequence ID" value="PMD39024.1"/>
    <property type="molecule type" value="Genomic_DNA"/>
</dbReference>